<feature type="domain" description="Zinc-ribbon" evidence="2">
    <location>
        <begin position="3"/>
        <end position="24"/>
    </location>
</feature>
<keyword evidence="1" id="KW-1133">Transmembrane helix</keyword>
<keyword evidence="1" id="KW-0812">Transmembrane</keyword>
<dbReference type="Proteomes" id="UP000033980">
    <property type="component" value="Unassembled WGS sequence"/>
</dbReference>
<proteinExistence type="predicted"/>
<evidence type="ECO:0000259" key="2">
    <source>
        <dbReference type="Pfam" id="PF13240"/>
    </source>
</evidence>
<dbReference type="InterPro" id="IPR026870">
    <property type="entry name" value="Zinc_ribbon_dom"/>
</dbReference>
<gene>
    <name evidence="3" type="ORF">UV68_C0041G0005</name>
</gene>
<comment type="caution">
    <text evidence="3">The sequence shown here is derived from an EMBL/GenBank/DDBJ whole genome shotgun (WGS) entry which is preliminary data.</text>
</comment>
<evidence type="ECO:0000256" key="1">
    <source>
        <dbReference type="SAM" id="Phobius"/>
    </source>
</evidence>
<dbReference type="EMBL" id="LCFK01000041">
    <property type="protein sequence ID" value="KKS92618.1"/>
    <property type="molecule type" value="Genomic_DNA"/>
</dbReference>
<feature type="transmembrane region" description="Helical" evidence="1">
    <location>
        <begin position="42"/>
        <end position="62"/>
    </location>
</feature>
<evidence type="ECO:0000313" key="4">
    <source>
        <dbReference type="Proteomes" id="UP000033980"/>
    </source>
</evidence>
<dbReference type="Pfam" id="PF13240">
    <property type="entry name" value="Zn_Ribbon_1"/>
    <property type="match status" value="1"/>
</dbReference>
<sequence length="175" mass="19280">MNCKNCGIEIETNTKFCGKCGKEVVVEADATPKKKTKGTYKLIKATSLVPYFVVGVISMIGFNLARGNTPSLAVELAKSAKESMTLPYRINETVVISDITAEKNAVRTHYIISGINISGSEKDLLRNASLVENCNKDSVQWKKILNQGVDMEYSYTVKDTDQNFLISITKADCLQ</sequence>
<accession>A0A0G1G100</accession>
<reference evidence="3 4" key="1">
    <citation type="journal article" date="2015" name="Nature">
        <title>rRNA introns, odd ribosomes, and small enigmatic genomes across a large radiation of phyla.</title>
        <authorList>
            <person name="Brown C.T."/>
            <person name="Hug L.A."/>
            <person name="Thomas B.C."/>
            <person name="Sharon I."/>
            <person name="Castelle C.J."/>
            <person name="Singh A."/>
            <person name="Wilkins M.J."/>
            <person name="Williams K.H."/>
            <person name="Banfield J.F."/>
        </authorList>
    </citation>
    <scope>NUCLEOTIDE SEQUENCE [LARGE SCALE GENOMIC DNA]</scope>
</reference>
<keyword evidence="1" id="KW-0472">Membrane</keyword>
<dbReference type="Gene3D" id="3.30.300.250">
    <property type="match status" value="1"/>
</dbReference>
<organism evidence="3 4">
    <name type="scientific">Candidatus Collierbacteria bacterium GW2011_GWC2_43_12</name>
    <dbReference type="NCBI Taxonomy" id="1618390"/>
    <lineage>
        <taxon>Bacteria</taxon>
        <taxon>Candidatus Collieribacteriota</taxon>
    </lineage>
</organism>
<evidence type="ECO:0000313" key="3">
    <source>
        <dbReference type="EMBL" id="KKS92618.1"/>
    </source>
</evidence>
<protein>
    <recommendedName>
        <fullName evidence="2">Zinc-ribbon domain-containing protein</fullName>
    </recommendedName>
</protein>
<dbReference type="AlphaFoldDB" id="A0A0G1G100"/>
<name>A0A0G1G100_9BACT</name>